<dbReference type="EMBL" id="JAFCIX010000271">
    <property type="protein sequence ID" value="KAH6595834.1"/>
    <property type="molecule type" value="Genomic_DNA"/>
</dbReference>
<evidence type="ECO:0008006" key="4">
    <source>
        <dbReference type="Google" id="ProtNLM"/>
    </source>
</evidence>
<organism evidence="2 3">
    <name type="scientific">Batrachochytrium salamandrivorans</name>
    <dbReference type="NCBI Taxonomy" id="1357716"/>
    <lineage>
        <taxon>Eukaryota</taxon>
        <taxon>Fungi</taxon>
        <taxon>Fungi incertae sedis</taxon>
        <taxon>Chytridiomycota</taxon>
        <taxon>Chytridiomycota incertae sedis</taxon>
        <taxon>Chytridiomycetes</taxon>
        <taxon>Rhizophydiales</taxon>
        <taxon>Rhizophydiales incertae sedis</taxon>
        <taxon>Batrachochytrium</taxon>
    </lineage>
</organism>
<evidence type="ECO:0000313" key="3">
    <source>
        <dbReference type="Proteomes" id="UP001648503"/>
    </source>
</evidence>
<reference evidence="2 3" key="1">
    <citation type="submission" date="2021-02" db="EMBL/GenBank/DDBJ databases">
        <title>Variation within the Batrachochytrium salamandrivorans European outbreak.</title>
        <authorList>
            <person name="Kelly M."/>
            <person name="Pasmans F."/>
            <person name="Shea T.P."/>
            <person name="Munoz J.F."/>
            <person name="Carranza S."/>
            <person name="Cuomo C.A."/>
            <person name="Martel A."/>
        </authorList>
    </citation>
    <scope>NUCLEOTIDE SEQUENCE [LARGE SCALE GENOMIC DNA]</scope>
    <source>
        <strain evidence="2 3">AMFP18/2</strain>
    </source>
</reference>
<proteinExistence type="predicted"/>
<protein>
    <recommendedName>
        <fullName evidence="4">Aflatoxin regulatory protein domain-containing protein</fullName>
    </recommendedName>
</protein>
<accession>A0ABQ8FCX8</accession>
<feature type="region of interest" description="Disordered" evidence="1">
    <location>
        <begin position="1"/>
        <end position="38"/>
    </location>
</feature>
<comment type="caution">
    <text evidence="2">The sequence shown here is derived from an EMBL/GenBank/DDBJ whole genome shotgun (WGS) entry which is preliminary data.</text>
</comment>
<gene>
    <name evidence="2" type="ORF">BASA50_005561</name>
</gene>
<evidence type="ECO:0000256" key="1">
    <source>
        <dbReference type="SAM" id="MobiDB-lite"/>
    </source>
</evidence>
<sequence length="147" mass="16016">MAANLTTNEIPEDSRFPTSSSFEPRNPPPSTSPYGLNSVSFDSFSNTTPFYAFPDTFSMLKLSSSSTKAGQSYDTTTDEVYGNSAYSNPMSELNEPISTLLSTPEASPSPVDGFECAIAELLTSPPQSRKQILTHHFRMVTDLLRAT</sequence>
<name>A0ABQ8FCX8_9FUNG</name>
<dbReference type="Proteomes" id="UP001648503">
    <property type="component" value="Unassembled WGS sequence"/>
</dbReference>
<evidence type="ECO:0000313" key="2">
    <source>
        <dbReference type="EMBL" id="KAH6595834.1"/>
    </source>
</evidence>
<keyword evidence="3" id="KW-1185">Reference proteome</keyword>